<proteinExistence type="predicted"/>
<dbReference type="Pfam" id="PF03767">
    <property type="entry name" value="Acid_phosphat_B"/>
    <property type="match status" value="2"/>
</dbReference>
<sequence>MEKIPEECADYVKEYMIGKGYELDLQRVSNEAKAFARSVYLSGDGNSAWIFDVDETLLSNLPYYAQHGFGLEVFDSTKFGQWVEMGIAPVIESSLELYEEVLSLDSRSSEDHEKTATVYKSEKRSELVEQGYQILGNSGDQWSDLLGSSMSIRSFKLPNPMYYISYQVSPH</sequence>
<reference evidence="2" key="2">
    <citation type="journal article" date="2024" name="Plant">
        <title>Genomic evolution and insights into agronomic trait innovations of Sesamum species.</title>
        <authorList>
            <person name="Miao H."/>
            <person name="Wang L."/>
            <person name="Qu L."/>
            <person name="Liu H."/>
            <person name="Sun Y."/>
            <person name="Le M."/>
            <person name="Wang Q."/>
            <person name="Wei S."/>
            <person name="Zheng Y."/>
            <person name="Lin W."/>
            <person name="Duan Y."/>
            <person name="Cao H."/>
            <person name="Xiong S."/>
            <person name="Wang X."/>
            <person name="Wei L."/>
            <person name="Li C."/>
            <person name="Ma Q."/>
            <person name="Ju M."/>
            <person name="Zhao R."/>
            <person name="Li G."/>
            <person name="Mu C."/>
            <person name="Tian Q."/>
            <person name="Mei H."/>
            <person name="Zhang T."/>
            <person name="Gao T."/>
            <person name="Zhang H."/>
        </authorList>
    </citation>
    <scope>NUCLEOTIDE SEQUENCE</scope>
    <source>
        <strain evidence="2">G01</strain>
    </source>
</reference>
<gene>
    <name evidence="2" type="ORF">Sangu_0754500</name>
</gene>
<dbReference type="PANTHER" id="PTHR31284:SF7">
    <property type="entry name" value="ACID PHOSPHATASE-LIKE PROTEIN"/>
    <property type="match status" value="1"/>
</dbReference>
<dbReference type="InterPro" id="IPR036412">
    <property type="entry name" value="HAD-like_sf"/>
</dbReference>
<accession>A0AAW2PV08</accession>
<dbReference type="InterPro" id="IPR005519">
    <property type="entry name" value="Acid_phosphat_B-like"/>
</dbReference>
<dbReference type="InterPro" id="IPR023214">
    <property type="entry name" value="HAD_sf"/>
</dbReference>
<dbReference type="EMBL" id="JACGWK010000004">
    <property type="protein sequence ID" value="KAL0359051.1"/>
    <property type="molecule type" value="Genomic_DNA"/>
</dbReference>
<comment type="caution">
    <text evidence="2">The sequence shown here is derived from an EMBL/GenBank/DDBJ whole genome shotgun (WGS) entry which is preliminary data.</text>
</comment>
<reference evidence="2" key="1">
    <citation type="submission" date="2020-06" db="EMBL/GenBank/DDBJ databases">
        <authorList>
            <person name="Li T."/>
            <person name="Hu X."/>
            <person name="Zhang T."/>
            <person name="Song X."/>
            <person name="Zhang H."/>
            <person name="Dai N."/>
            <person name="Sheng W."/>
            <person name="Hou X."/>
            <person name="Wei L."/>
        </authorList>
    </citation>
    <scope>NUCLEOTIDE SEQUENCE</scope>
    <source>
        <strain evidence="2">G01</strain>
        <tissue evidence="2">Leaf</tissue>
    </source>
</reference>
<dbReference type="AlphaFoldDB" id="A0AAW2PV08"/>
<dbReference type="Gene3D" id="3.40.50.1000">
    <property type="entry name" value="HAD superfamily/HAD-like"/>
    <property type="match status" value="2"/>
</dbReference>
<keyword evidence="1" id="KW-0732">Signal</keyword>
<protein>
    <submittedName>
        <fullName evidence="2">Acid phosphatase 1</fullName>
    </submittedName>
</protein>
<evidence type="ECO:0000313" key="2">
    <source>
        <dbReference type="EMBL" id="KAL0359051.1"/>
    </source>
</evidence>
<organism evidence="2">
    <name type="scientific">Sesamum angustifolium</name>
    <dbReference type="NCBI Taxonomy" id="2727405"/>
    <lineage>
        <taxon>Eukaryota</taxon>
        <taxon>Viridiplantae</taxon>
        <taxon>Streptophyta</taxon>
        <taxon>Embryophyta</taxon>
        <taxon>Tracheophyta</taxon>
        <taxon>Spermatophyta</taxon>
        <taxon>Magnoliopsida</taxon>
        <taxon>eudicotyledons</taxon>
        <taxon>Gunneridae</taxon>
        <taxon>Pentapetalae</taxon>
        <taxon>asterids</taxon>
        <taxon>lamiids</taxon>
        <taxon>Lamiales</taxon>
        <taxon>Pedaliaceae</taxon>
        <taxon>Sesamum</taxon>
    </lineage>
</organism>
<evidence type="ECO:0000256" key="1">
    <source>
        <dbReference type="ARBA" id="ARBA00022729"/>
    </source>
</evidence>
<name>A0AAW2PV08_9LAMI</name>
<dbReference type="SUPFAM" id="SSF56784">
    <property type="entry name" value="HAD-like"/>
    <property type="match status" value="1"/>
</dbReference>
<dbReference type="PANTHER" id="PTHR31284">
    <property type="entry name" value="ACID PHOSPHATASE-LIKE PROTEIN"/>
    <property type="match status" value="1"/>
</dbReference>